<keyword evidence="2 6" id="KW-0328">Glycosyltransferase</keyword>
<dbReference type="OrthoDB" id="6133115at2759"/>
<dbReference type="PANTHER" id="PTHR14453:SF67">
    <property type="entry name" value="POLY [ADP-RIBOSE] POLYMERASE"/>
    <property type="match status" value="1"/>
</dbReference>
<dbReference type="GO" id="GO:0003714">
    <property type="term" value="F:transcription corepressor activity"/>
    <property type="evidence" value="ECO:0007669"/>
    <property type="project" value="TreeGrafter"/>
</dbReference>
<dbReference type="InterPro" id="IPR012317">
    <property type="entry name" value="Poly(ADP-ribose)pol_cat_dom"/>
</dbReference>
<evidence type="ECO:0000313" key="11">
    <source>
        <dbReference type="EMBL" id="EFC42255.1"/>
    </source>
</evidence>
<keyword evidence="4 6" id="KW-0520">NAD</keyword>
<dbReference type="PROSITE" id="PS50918">
    <property type="entry name" value="WWE"/>
    <property type="match status" value="1"/>
</dbReference>
<evidence type="ECO:0000256" key="3">
    <source>
        <dbReference type="ARBA" id="ARBA00022679"/>
    </source>
</evidence>
<gene>
    <name evidence="11" type="ORF">NAEGRDRAFT_80508</name>
</gene>
<evidence type="ECO:0000259" key="8">
    <source>
        <dbReference type="PROSITE" id="PS50918"/>
    </source>
</evidence>
<dbReference type="GO" id="GO:0005737">
    <property type="term" value="C:cytoplasm"/>
    <property type="evidence" value="ECO:0007669"/>
    <property type="project" value="TreeGrafter"/>
</dbReference>
<evidence type="ECO:0000256" key="1">
    <source>
        <dbReference type="ARBA" id="ARBA00004123"/>
    </source>
</evidence>
<feature type="region of interest" description="Disordered" evidence="7">
    <location>
        <begin position="208"/>
        <end position="229"/>
    </location>
</feature>
<dbReference type="PANTHER" id="PTHR14453">
    <property type="entry name" value="PARP/ZINC FINGER CCCH TYPE DOMAIN CONTAINING PROTEIN"/>
    <property type="match status" value="1"/>
</dbReference>
<dbReference type="OMA" id="MDIRRAY"/>
<dbReference type="RefSeq" id="XP_002674999.1">
    <property type="nucleotide sequence ID" value="XM_002674953.1"/>
</dbReference>
<dbReference type="Gene3D" id="3.30.720.50">
    <property type="match status" value="2"/>
</dbReference>
<keyword evidence="12" id="KW-1185">Reference proteome</keyword>
<organism evidence="12">
    <name type="scientific">Naegleria gruberi</name>
    <name type="common">Amoeba</name>
    <dbReference type="NCBI Taxonomy" id="5762"/>
    <lineage>
        <taxon>Eukaryota</taxon>
        <taxon>Discoba</taxon>
        <taxon>Heterolobosea</taxon>
        <taxon>Tetramitia</taxon>
        <taxon>Eutetramitia</taxon>
        <taxon>Vahlkampfiidae</taxon>
        <taxon>Naegleria</taxon>
    </lineage>
</organism>
<dbReference type="SMART" id="SM00506">
    <property type="entry name" value="A1pp"/>
    <property type="match status" value="1"/>
</dbReference>
<reference evidence="11 12" key="1">
    <citation type="journal article" date="2010" name="Cell">
        <title>The genome of Naegleria gruberi illuminates early eukaryotic versatility.</title>
        <authorList>
            <person name="Fritz-Laylin L.K."/>
            <person name="Prochnik S.E."/>
            <person name="Ginger M.L."/>
            <person name="Dacks J.B."/>
            <person name="Carpenter M.L."/>
            <person name="Field M.C."/>
            <person name="Kuo A."/>
            <person name="Paredez A."/>
            <person name="Chapman J."/>
            <person name="Pham J."/>
            <person name="Shu S."/>
            <person name="Neupane R."/>
            <person name="Cipriano M."/>
            <person name="Mancuso J."/>
            <person name="Tu H."/>
            <person name="Salamov A."/>
            <person name="Lindquist E."/>
            <person name="Shapiro H."/>
            <person name="Lucas S."/>
            <person name="Grigoriev I.V."/>
            <person name="Cande W.Z."/>
            <person name="Fulton C."/>
            <person name="Rokhsar D.S."/>
            <person name="Dawson S.C."/>
        </authorList>
    </citation>
    <scope>NUCLEOTIDE SEQUENCE [LARGE SCALE GENOMIC DNA]</scope>
    <source>
        <strain evidence="11 12">NEG-M</strain>
    </source>
</reference>
<evidence type="ECO:0000256" key="4">
    <source>
        <dbReference type="ARBA" id="ARBA00023027"/>
    </source>
</evidence>
<feature type="domain" description="Macro" evidence="10">
    <location>
        <begin position="821"/>
        <end position="1007"/>
    </location>
</feature>
<dbReference type="InterPro" id="IPR043472">
    <property type="entry name" value="Macro_dom-like"/>
</dbReference>
<dbReference type="InterPro" id="IPR052056">
    <property type="entry name" value="Mono-ARTD/PARP"/>
</dbReference>
<feature type="domain" description="PARP catalytic" evidence="9">
    <location>
        <begin position="1357"/>
        <end position="1557"/>
    </location>
</feature>
<keyword evidence="3 6" id="KW-0808">Transferase</keyword>
<evidence type="ECO:0000256" key="7">
    <source>
        <dbReference type="SAM" id="MobiDB-lite"/>
    </source>
</evidence>
<feature type="compositionally biased region" description="Low complexity" evidence="7">
    <location>
        <begin position="23"/>
        <end position="45"/>
    </location>
</feature>
<dbReference type="InterPro" id="IPR002589">
    <property type="entry name" value="Macro_dom"/>
</dbReference>
<dbReference type="GO" id="GO:0010629">
    <property type="term" value="P:negative regulation of gene expression"/>
    <property type="evidence" value="ECO:0007669"/>
    <property type="project" value="TreeGrafter"/>
</dbReference>
<dbReference type="Pfam" id="PF00644">
    <property type="entry name" value="PARP"/>
    <property type="match status" value="1"/>
</dbReference>
<evidence type="ECO:0000256" key="2">
    <source>
        <dbReference type="ARBA" id="ARBA00022676"/>
    </source>
</evidence>
<evidence type="ECO:0000259" key="10">
    <source>
        <dbReference type="PROSITE" id="PS51154"/>
    </source>
</evidence>
<sequence>MLTPQNQTQGYNQQPNQEQNHRQNMYNNGGQFYQGYGGNNNQMFNDPIQSNMYTNSSAMNGQQQQQPINSLSNNQYGSNGLLLNNHTNMNQYDFNANYSNNNNNNNNNGYGMNNPYDQTMVHPISNTMGGGNQQLLLNYNSTGSSMHNYGNTNQISMNYNQPMNTNNNYGNPNNNTYYNTMNNSQMMNQQMTNIQIDPLRMNQRISSTPQTPIDNFSDREVSPSSSTSFDSTSSAVVTEAVRIVFPLGVDFNDVLFNIKLTVPELVGNILNEEKVKPVLTTNKKKQLIWVNISTYGIAKIIKEKCSSIKYYNEPLEITIDNKPKKTVAGVYSIEIPTGIKAVALDKFFSDDLRRELSQMSGGTNNSFEIKDKTITFKIQPTQPNIQNVQQYLQNLVIKLLQPARFVEFYYENSNEKKDQVQKKLPPGVYLYIEESKKNFTTWHLTSLSDIYNNQLIIDLFKIKFSIPKDDFDATKKELFNKNIQFKYTKQNENFQIECTLKSESEYKVFNKIKKGDTKNPVTIETTQYKFLRKFSSHLLKSGQIEFKCKRDEKDASKMIVLNVPKKARQLLQAELKKIKSVKLELQFIHASLKEDVKKEGEKYFEQLTEIQTASTVLAPEKSKNIIILFAIVENQENEMKIRNELSELLKGSSDIVQAKQVNEHLLKKVTVKTKIDKFKKDISSINVDFDSNKKTFYIKGLRDEDVKEVKSRIESELLQSKEKRIKLTFNNIIEKNLALPLLKSVQQNNVKILEQGLSITLVAPSQDMYKFIDNSYHRVMMEVRKKVLVDFIRMQHDEFKFFSEKNIETKGKVVLEKKLDSGIKEVHKIENSFIYICQGDMFDKKWKAQVLVNSANDQLAHGGGIAAQCLEKCGKQFDQECKNITTSLKLKPGDVVPTTAGNLSYLSKIYNAIPPMYDSNNHLNSCSLLEQTVVNILTQAEKDGYCSIIIPALSSGIFGFPLDQSTDIIVRTIYKYAPQLSCLREIILIGDINTVTESFSKSINLLQTDLVYTLDTKNDSSFIEIEQDEYVGCFKYFDDIKKMYLPFTVNDNRKLCQEYEKDPKSTFILNAEQGKKYQIDFDKMEQIENSSKFKRKIIYVPTMDTEHLTALWLWLADDNKTWNPYRENQMKEIERSYNERNTECNVLMTNEKYTSEDIKYFVKFDYLKEEHVQVNSQTQYVRRVKRIPIQKIVKCNIDVASDLNKNSILYVYDQDDNHYTFVSGSAHNRILITDTVPIQIVKSVSKTKYASVTESVYSFRLYGEASDVQSFELNFRNNIKESYITESLTKSCNKFVIDHILSEHASMKAKFDNGMLKIDMNVSPFTITGFKYTVDKFKEYALLTIADKPELLSKFSYPQDWQLQTSNVILINLSQSSNEWKMINDRIKLTIPNAVIQNIEKVQNQLVYQSYKTEQDRINKIKIDSNGQYSTDPQLLFHGTRSTDPSIIYDGHEGFDMRFSNTGMWGIGCYFAVNASYSNGYAFPVPGTNYRKFFLAEVLTGDFHSCSSNSNIRIPPLKPNSAVRYDSVKGNTGGSDIFIVYKNSQAYPKYLITYSLQ</sequence>
<accession>D2VM45</accession>
<dbReference type="GO" id="GO:0003950">
    <property type="term" value="F:NAD+ poly-ADP-ribosyltransferase activity"/>
    <property type="evidence" value="ECO:0007669"/>
    <property type="project" value="UniProtKB-UniRule"/>
</dbReference>
<dbReference type="Proteomes" id="UP000006671">
    <property type="component" value="Unassembled WGS sequence"/>
</dbReference>
<feature type="domain" description="WWE" evidence="8">
    <location>
        <begin position="1098"/>
        <end position="1186"/>
    </location>
</feature>
<dbReference type="Gene3D" id="3.40.220.10">
    <property type="entry name" value="Leucine Aminopeptidase, subunit E, domain 1"/>
    <property type="match status" value="1"/>
</dbReference>
<dbReference type="GO" id="GO:0005634">
    <property type="term" value="C:nucleus"/>
    <property type="evidence" value="ECO:0007669"/>
    <property type="project" value="UniProtKB-SubCell"/>
</dbReference>
<dbReference type="Pfam" id="PF01661">
    <property type="entry name" value="Macro"/>
    <property type="match status" value="1"/>
</dbReference>
<dbReference type="SUPFAM" id="SSF117839">
    <property type="entry name" value="WWE domain"/>
    <property type="match status" value="2"/>
</dbReference>
<dbReference type="PROSITE" id="PS51059">
    <property type="entry name" value="PARP_CATALYTIC"/>
    <property type="match status" value="1"/>
</dbReference>
<protein>
    <recommendedName>
        <fullName evidence="6">Poly [ADP-ribose] polymerase</fullName>
        <shortName evidence="6">PARP</shortName>
        <ecNumber evidence="6">2.4.2.-</ecNumber>
    </recommendedName>
</protein>
<feature type="region of interest" description="Disordered" evidence="7">
    <location>
        <begin position="1"/>
        <end position="49"/>
    </location>
</feature>
<dbReference type="KEGG" id="ngr:NAEGRDRAFT_80508"/>
<dbReference type="SUPFAM" id="SSF52949">
    <property type="entry name" value="Macro domain-like"/>
    <property type="match status" value="1"/>
</dbReference>
<dbReference type="GeneID" id="8855537"/>
<dbReference type="VEuPathDB" id="AmoebaDB:NAEGRDRAFT_80508"/>
<dbReference type="InterPro" id="IPR004170">
    <property type="entry name" value="WWE_dom"/>
</dbReference>
<dbReference type="EC" id="2.4.2.-" evidence="6"/>
<evidence type="ECO:0000313" key="12">
    <source>
        <dbReference type="Proteomes" id="UP000006671"/>
    </source>
</evidence>
<evidence type="ECO:0000256" key="6">
    <source>
        <dbReference type="RuleBase" id="RU362114"/>
    </source>
</evidence>
<dbReference type="eggNOG" id="KOG2633">
    <property type="taxonomic scope" value="Eukaryota"/>
</dbReference>
<proteinExistence type="predicted"/>
<dbReference type="InParanoid" id="D2VM45"/>
<evidence type="ECO:0000259" key="9">
    <source>
        <dbReference type="PROSITE" id="PS51059"/>
    </source>
</evidence>
<keyword evidence="5" id="KW-0539">Nucleus</keyword>
<comment type="subcellular location">
    <subcellularLocation>
        <location evidence="1">Nucleus</location>
    </subcellularLocation>
</comment>
<dbReference type="SUPFAM" id="SSF56399">
    <property type="entry name" value="ADP-ribosylation"/>
    <property type="match status" value="1"/>
</dbReference>
<dbReference type="PROSITE" id="PS51154">
    <property type="entry name" value="MACRO"/>
    <property type="match status" value="1"/>
</dbReference>
<dbReference type="InterPro" id="IPR037197">
    <property type="entry name" value="WWE_dom_sf"/>
</dbReference>
<feature type="compositionally biased region" description="Polar residues" evidence="7">
    <location>
        <begin position="1"/>
        <end position="18"/>
    </location>
</feature>
<dbReference type="Pfam" id="PF02825">
    <property type="entry name" value="WWE"/>
    <property type="match status" value="2"/>
</dbReference>
<dbReference type="EMBL" id="GG738881">
    <property type="protein sequence ID" value="EFC42255.1"/>
    <property type="molecule type" value="Genomic_DNA"/>
</dbReference>
<evidence type="ECO:0000256" key="5">
    <source>
        <dbReference type="ARBA" id="ARBA00023242"/>
    </source>
</evidence>
<dbReference type="Gene3D" id="3.90.228.10">
    <property type="match status" value="1"/>
</dbReference>
<name>D2VM45_NAEGR</name>